<dbReference type="EMBL" id="JANAVB010019798">
    <property type="protein sequence ID" value="KAJ6828062.1"/>
    <property type="molecule type" value="Genomic_DNA"/>
</dbReference>
<organism evidence="2 4">
    <name type="scientific">Iris pallida</name>
    <name type="common">Sweet iris</name>
    <dbReference type="NCBI Taxonomy" id="29817"/>
    <lineage>
        <taxon>Eukaryota</taxon>
        <taxon>Viridiplantae</taxon>
        <taxon>Streptophyta</taxon>
        <taxon>Embryophyta</taxon>
        <taxon>Tracheophyta</taxon>
        <taxon>Spermatophyta</taxon>
        <taxon>Magnoliopsida</taxon>
        <taxon>Liliopsida</taxon>
        <taxon>Asparagales</taxon>
        <taxon>Iridaceae</taxon>
        <taxon>Iridoideae</taxon>
        <taxon>Irideae</taxon>
        <taxon>Iris</taxon>
    </lineage>
</organism>
<reference evidence="2" key="2">
    <citation type="submission" date="2023-04" db="EMBL/GenBank/DDBJ databases">
        <authorList>
            <person name="Bruccoleri R.E."/>
            <person name="Oakeley E.J."/>
            <person name="Faust A.-M."/>
            <person name="Dessus-Babus S."/>
            <person name="Altorfer M."/>
            <person name="Burckhardt D."/>
            <person name="Oertli M."/>
            <person name="Naumann U."/>
            <person name="Petersen F."/>
            <person name="Wong J."/>
        </authorList>
    </citation>
    <scope>NUCLEOTIDE SEQUENCE</scope>
    <source>
        <strain evidence="2">GSM-AAB239-AS_SAM_17_03QT</strain>
        <tissue evidence="2">Leaf</tissue>
    </source>
</reference>
<protein>
    <submittedName>
        <fullName evidence="2">Uncharacterized protein</fullName>
    </submittedName>
</protein>
<evidence type="ECO:0000313" key="4">
    <source>
        <dbReference type="Proteomes" id="UP001140949"/>
    </source>
</evidence>
<keyword evidence="4" id="KW-1185">Reference proteome</keyword>
<name>A0AAX6GHP5_IRIPA</name>
<evidence type="ECO:0000313" key="3">
    <source>
        <dbReference type="EMBL" id="KAJ6848998.1"/>
    </source>
</evidence>
<reference evidence="2" key="1">
    <citation type="journal article" date="2023" name="GigaByte">
        <title>Genome assembly of the bearded iris, Iris pallida Lam.</title>
        <authorList>
            <person name="Bruccoleri R.E."/>
            <person name="Oakeley E.J."/>
            <person name="Faust A.M.E."/>
            <person name="Altorfer M."/>
            <person name="Dessus-Babus S."/>
            <person name="Burckhardt D."/>
            <person name="Oertli M."/>
            <person name="Naumann U."/>
            <person name="Petersen F."/>
            <person name="Wong J."/>
        </authorList>
    </citation>
    <scope>NUCLEOTIDE SEQUENCE</scope>
    <source>
        <strain evidence="2">GSM-AAB239-AS_SAM_17_03QT</strain>
    </source>
</reference>
<sequence length="153" mass="17642">MRSASTATPSPIHDFDLEHTISGEHLFRFSFNSNSNLVCVCSECLDSKVNFPSDLEMDQEVNYWKEIKILYECVDLESFESSCIFLILLKKFSYQIIASISKNLFHSLCMVPVRWNASTDIRTSIGHEEACLTSWIESSFYRTSLFRWCPVVS</sequence>
<dbReference type="AlphaFoldDB" id="A0AAX6GHP5"/>
<dbReference type="EMBL" id="JANAVB010004121">
    <property type="protein sequence ID" value="KAJ6848998.1"/>
    <property type="molecule type" value="Genomic_DNA"/>
</dbReference>
<evidence type="ECO:0000313" key="1">
    <source>
        <dbReference type="EMBL" id="KAJ6814127.1"/>
    </source>
</evidence>
<comment type="caution">
    <text evidence="2">The sequence shown here is derived from an EMBL/GenBank/DDBJ whole genome shotgun (WGS) entry which is preliminary data.</text>
</comment>
<gene>
    <name evidence="1" type="ORF">M6B38_139540</name>
    <name evidence="3" type="ORF">M6B38_271595</name>
    <name evidence="2" type="ORF">M6B38_364830</name>
</gene>
<dbReference type="Proteomes" id="UP001140949">
    <property type="component" value="Unassembled WGS sequence"/>
</dbReference>
<evidence type="ECO:0000313" key="2">
    <source>
        <dbReference type="EMBL" id="KAJ6828062.1"/>
    </source>
</evidence>
<proteinExistence type="predicted"/>
<accession>A0AAX6GHP5</accession>
<dbReference type="EMBL" id="JANAVB010029819">
    <property type="protein sequence ID" value="KAJ6814127.1"/>
    <property type="molecule type" value="Genomic_DNA"/>
</dbReference>